<keyword evidence="10 19" id="KW-1133">Transmembrane helix</keyword>
<evidence type="ECO:0000256" key="11">
    <source>
        <dbReference type="ARBA" id="ARBA00023098"/>
    </source>
</evidence>
<feature type="binding site" evidence="17">
    <location>
        <position position="35"/>
    </location>
    <ligand>
        <name>ATP</name>
        <dbReference type="ChEBI" id="CHEBI:30616"/>
    </ligand>
</feature>
<evidence type="ECO:0000256" key="5">
    <source>
        <dbReference type="ARBA" id="ARBA00022679"/>
    </source>
</evidence>
<comment type="similarity">
    <text evidence="2">Belongs to the bacterial diacylglycerol kinase family.</text>
</comment>
<dbReference type="InterPro" id="IPR000829">
    <property type="entry name" value="DAGK"/>
</dbReference>
<evidence type="ECO:0000256" key="13">
    <source>
        <dbReference type="ARBA" id="ARBA00023209"/>
    </source>
</evidence>
<dbReference type="InterPro" id="IPR033717">
    <property type="entry name" value="UDPK"/>
</dbReference>
<dbReference type="AlphaFoldDB" id="A0A929MU77"/>
<dbReference type="PANTHER" id="PTHR34299:SF1">
    <property type="entry name" value="DIACYLGLYCEROL KINASE"/>
    <property type="match status" value="1"/>
</dbReference>
<organism evidence="20 21">
    <name type="scientific">Abiotrophia defectiva</name>
    <name type="common">Streptococcus defectivus</name>
    <dbReference type="NCBI Taxonomy" id="46125"/>
    <lineage>
        <taxon>Bacteria</taxon>
        <taxon>Bacillati</taxon>
        <taxon>Bacillota</taxon>
        <taxon>Bacilli</taxon>
        <taxon>Lactobacillales</taxon>
        <taxon>Aerococcaceae</taxon>
        <taxon>Abiotrophia</taxon>
    </lineage>
</organism>
<feature type="binding site" evidence="16">
    <location>
        <position position="76"/>
    </location>
    <ligand>
        <name>substrate</name>
    </ligand>
</feature>
<evidence type="ECO:0000256" key="3">
    <source>
        <dbReference type="ARBA" id="ARBA00022475"/>
    </source>
</evidence>
<dbReference type="GO" id="GO:0005886">
    <property type="term" value="C:plasma membrane"/>
    <property type="evidence" value="ECO:0007669"/>
    <property type="project" value="UniProtKB-SubCell"/>
</dbReference>
<dbReference type="Pfam" id="PF01219">
    <property type="entry name" value="DAGK_prokar"/>
    <property type="match status" value="1"/>
</dbReference>
<evidence type="ECO:0000256" key="6">
    <source>
        <dbReference type="ARBA" id="ARBA00022692"/>
    </source>
</evidence>
<keyword evidence="12 19" id="KW-0472">Membrane</keyword>
<keyword evidence="9 17" id="KW-0067">ATP-binding</keyword>
<dbReference type="Proteomes" id="UP000757900">
    <property type="component" value="Unassembled WGS sequence"/>
</dbReference>
<dbReference type="PROSITE" id="PS01069">
    <property type="entry name" value="DAGK_PROKAR"/>
    <property type="match status" value="1"/>
</dbReference>
<keyword evidence="5" id="KW-0808">Transferase</keyword>
<evidence type="ECO:0000256" key="4">
    <source>
        <dbReference type="ARBA" id="ARBA00022516"/>
    </source>
</evidence>
<dbReference type="EMBL" id="JABZFV010000199">
    <property type="protein sequence ID" value="MBF0935339.1"/>
    <property type="molecule type" value="Genomic_DNA"/>
</dbReference>
<dbReference type="Gene3D" id="1.10.287.3610">
    <property type="match status" value="1"/>
</dbReference>
<dbReference type="GO" id="GO:0008654">
    <property type="term" value="P:phospholipid biosynthetic process"/>
    <property type="evidence" value="ECO:0007669"/>
    <property type="project" value="UniProtKB-KW"/>
</dbReference>
<evidence type="ECO:0000256" key="15">
    <source>
        <dbReference type="PIRSR" id="PIRSR600829-1"/>
    </source>
</evidence>
<feature type="binding site" evidence="17">
    <location>
        <position position="83"/>
    </location>
    <ligand>
        <name>ATP</name>
        <dbReference type="ChEBI" id="CHEBI:30616"/>
    </ligand>
</feature>
<evidence type="ECO:0000256" key="7">
    <source>
        <dbReference type="ARBA" id="ARBA00022741"/>
    </source>
</evidence>
<feature type="transmembrane region" description="Helical" evidence="19">
    <location>
        <begin position="46"/>
        <end position="73"/>
    </location>
</feature>
<keyword evidence="7 17" id="KW-0547">Nucleotide-binding</keyword>
<evidence type="ECO:0000256" key="16">
    <source>
        <dbReference type="PIRSR" id="PIRSR600829-2"/>
    </source>
</evidence>
<evidence type="ECO:0000313" key="21">
    <source>
        <dbReference type="Proteomes" id="UP000757900"/>
    </source>
</evidence>
<evidence type="ECO:0000256" key="12">
    <source>
        <dbReference type="ARBA" id="ARBA00023136"/>
    </source>
</evidence>
<comment type="subcellular location">
    <subcellularLocation>
        <location evidence="1">Cell membrane</location>
        <topology evidence="1">Multi-pass membrane protein</topology>
    </subcellularLocation>
</comment>
<name>A0A929MU77_ABIDE</name>
<gene>
    <name evidence="20" type="ORF">HXK00_06850</name>
</gene>
<keyword evidence="13" id="KW-0594">Phospholipid biosynthesis</keyword>
<feature type="binding site" evidence="18">
    <location>
        <position position="35"/>
    </location>
    <ligand>
        <name>a divalent metal cation</name>
        <dbReference type="ChEBI" id="CHEBI:60240"/>
    </ligand>
</feature>
<feature type="binding site" evidence="17">
    <location>
        <begin position="102"/>
        <end position="103"/>
    </location>
    <ligand>
        <name>ATP</name>
        <dbReference type="ChEBI" id="CHEBI:30616"/>
    </ligand>
</feature>
<keyword evidence="6 19" id="KW-0812">Transmembrane</keyword>
<keyword evidence="18" id="KW-0479">Metal-binding</keyword>
<comment type="caution">
    <text evidence="20">The sequence shown here is derived from an EMBL/GenBank/DDBJ whole genome shotgun (WGS) entry which is preliminary data.</text>
</comment>
<evidence type="ECO:0000256" key="14">
    <source>
        <dbReference type="ARBA" id="ARBA00023264"/>
    </source>
</evidence>
<evidence type="ECO:0000256" key="18">
    <source>
        <dbReference type="PIRSR" id="PIRSR600829-4"/>
    </source>
</evidence>
<dbReference type="GO" id="GO:0046872">
    <property type="term" value="F:metal ion binding"/>
    <property type="evidence" value="ECO:0007669"/>
    <property type="project" value="UniProtKB-KW"/>
</dbReference>
<proteinExistence type="inferred from homology"/>
<keyword evidence="8 20" id="KW-0418">Kinase</keyword>
<dbReference type="InterPro" id="IPR036945">
    <property type="entry name" value="DAGK_sf"/>
</dbReference>
<evidence type="ECO:0000256" key="17">
    <source>
        <dbReference type="PIRSR" id="PIRSR600829-3"/>
    </source>
</evidence>
<comment type="cofactor">
    <cofactor evidence="18">
        <name>Mg(2+)</name>
        <dbReference type="ChEBI" id="CHEBI:18420"/>
    </cofactor>
    <text evidence="18">Mn(2+), Zn(2+), Cd(2+) and Co(2+) support activity to lesser extents.</text>
</comment>
<evidence type="ECO:0000256" key="2">
    <source>
        <dbReference type="ARBA" id="ARBA00005967"/>
    </source>
</evidence>
<keyword evidence="14" id="KW-1208">Phospholipid metabolism</keyword>
<evidence type="ECO:0000256" key="19">
    <source>
        <dbReference type="SAM" id="Phobius"/>
    </source>
</evidence>
<feature type="active site" description="Proton acceptor" evidence="15">
    <location>
        <position position="76"/>
    </location>
</feature>
<keyword evidence="3" id="KW-1003">Cell membrane</keyword>
<keyword evidence="18" id="KW-0460">Magnesium</keyword>
<dbReference type="GO" id="GO:0016301">
    <property type="term" value="F:kinase activity"/>
    <property type="evidence" value="ECO:0007669"/>
    <property type="project" value="UniProtKB-KW"/>
</dbReference>
<feature type="binding site" evidence="18">
    <location>
        <position position="83"/>
    </location>
    <ligand>
        <name>a divalent metal cation</name>
        <dbReference type="ChEBI" id="CHEBI:60240"/>
    </ligand>
</feature>
<dbReference type="CDD" id="cd14265">
    <property type="entry name" value="UDPK_IM_like"/>
    <property type="match status" value="1"/>
</dbReference>
<evidence type="ECO:0000313" key="20">
    <source>
        <dbReference type="EMBL" id="MBF0935339.1"/>
    </source>
</evidence>
<dbReference type="RefSeq" id="WP_314180892.1">
    <property type="nucleotide sequence ID" value="NZ_CAUQPX010000004.1"/>
</dbReference>
<accession>A0A929MU77</accession>
<feature type="transmembrane region" description="Helical" evidence="19">
    <location>
        <begin position="104"/>
        <end position="124"/>
    </location>
</feature>
<evidence type="ECO:0000256" key="8">
    <source>
        <dbReference type="ARBA" id="ARBA00022777"/>
    </source>
</evidence>
<protein>
    <submittedName>
        <fullName evidence="20">Diacylglycerol kinase family protein</fullName>
    </submittedName>
</protein>
<evidence type="ECO:0000256" key="9">
    <source>
        <dbReference type="ARBA" id="ARBA00022840"/>
    </source>
</evidence>
<evidence type="ECO:0000256" key="1">
    <source>
        <dbReference type="ARBA" id="ARBA00004651"/>
    </source>
</evidence>
<dbReference type="GO" id="GO:0005524">
    <property type="term" value="F:ATP binding"/>
    <property type="evidence" value="ECO:0007669"/>
    <property type="project" value="UniProtKB-KW"/>
</dbReference>
<dbReference type="PANTHER" id="PTHR34299">
    <property type="entry name" value="DIACYLGLYCEROL KINASE"/>
    <property type="match status" value="1"/>
</dbReference>
<keyword evidence="4" id="KW-0444">Lipid biosynthesis</keyword>
<sequence length="139" mass="14435">MVSRDKQPYKHHANPSILASFRASLSGLGYALTNERNLKVHAGVTVLVLIIAGLLGVNAIEACLLLLVTGLVWCMELVNSAIEATVDLVVGEQLHPLAKVAKDVAAAAVVIAALVAVSVGLLVLGPKAWQVLATLLGLT</sequence>
<evidence type="ECO:0000256" key="10">
    <source>
        <dbReference type="ARBA" id="ARBA00022989"/>
    </source>
</evidence>
<reference evidence="20" key="1">
    <citation type="submission" date="2020-04" db="EMBL/GenBank/DDBJ databases">
        <title>Deep metagenomics examines the oral microbiome during advanced dental caries in children, revealing novel taxa and co-occurrences with host molecules.</title>
        <authorList>
            <person name="Baker J.L."/>
            <person name="Morton J.T."/>
            <person name="Dinis M."/>
            <person name="Alvarez R."/>
            <person name="Tran N.C."/>
            <person name="Knight R."/>
            <person name="Edlund A."/>
        </authorList>
    </citation>
    <scope>NUCLEOTIDE SEQUENCE</scope>
    <source>
        <strain evidence="20">JCVI_23_bin.16</strain>
    </source>
</reference>
<keyword evidence="11" id="KW-0443">Lipid metabolism</keyword>